<evidence type="ECO:0000313" key="3">
    <source>
        <dbReference type="Proteomes" id="UP000698028"/>
    </source>
</evidence>
<dbReference type="RefSeq" id="WP_218632178.1">
    <property type="nucleotide sequence ID" value="NZ_JAHVAH010000001.1"/>
</dbReference>
<sequence length="296" mass="33132">MKQERIALSTGVTLNVATAGDPDGKPVILLHGFPESHRTWRGLAPLLDEFRLIMPDQRGFGASDKPDGVSAYTADCLVDDLDALSDALKIPRFALVGHDWGGAVAWAAALRGEPRIERLGIINSPHPLIFQRTLIEDPEQRMASQYMKLFSQAGMAEAIRRMGFEKFFEKSFAPHVDLSTIPDDERSTYVEQWSAEGAMEAMLNWYRAGRMVVPAPEERAQRPDWIDRDFPRMKLPIHIVWGMRDPALLPCQLEGLDELAANHQITRVEDAGHFIPWEKPEAVADALKPFLAAAEL</sequence>
<gene>
    <name evidence="2" type="ORF">KTQ36_02470</name>
</gene>
<dbReference type="Proteomes" id="UP000698028">
    <property type="component" value="Unassembled WGS sequence"/>
</dbReference>
<proteinExistence type="predicted"/>
<name>A0ABS6V3P1_9SPHN</name>
<reference evidence="2 3" key="1">
    <citation type="submission" date="2021-07" db="EMBL/GenBank/DDBJ databases">
        <title>The draft genome sequence of Sphingomicrobium sp. B8.</title>
        <authorList>
            <person name="Mu L."/>
        </authorList>
    </citation>
    <scope>NUCLEOTIDE SEQUENCE [LARGE SCALE GENOMIC DNA]</scope>
    <source>
        <strain evidence="2 3">B8</strain>
    </source>
</reference>
<dbReference type="EMBL" id="JAHVAH010000001">
    <property type="protein sequence ID" value="MBW0144159.1"/>
    <property type="molecule type" value="Genomic_DNA"/>
</dbReference>
<feature type="domain" description="AB hydrolase-1" evidence="1">
    <location>
        <begin position="25"/>
        <end position="280"/>
    </location>
</feature>
<organism evidence="2 3">
    <name type="scientific">Sphingomicrobium clamense</name>
    <dbReference type="NCBI Taxonomy" id="2851013"/>
    <lineage>
        <taxon>Bacteria</taxon>
        <taxon>Pseudomonadati</taxon>
        <taxon>Pseudomonadota</taxon>
        <taxon>Alphaproteobacteria</taxon>
        <taxon>Sphingomonadales</taxon>
        <taxon>Sphingomonadaceae</taxon>
        <taxon>Sphingomicrobium</taxon>
    </lineage>
</organism>
<protein>
    <submittedName>
        <fullName evidence="2">Alpha/beta hydrolase</fullName>
    </submittedName>
</protein>
<accession>A0ABS6V3P1</accession>
<keyword evidence="2" id="KW-0378">Hydrolase</keyword>
<dbReference type="InterPro" id="IPR000073">
    <property type="entry name" value="AB_hydrolase_1"/>
</dbReference>
<dbReference type="PANTHER" id="PTHR43329">
    <property type="entry name" value="EPOXIDE HYDROLASE"/>
    <property type="match status" value="1"/>
</dbReference>
<evidence type="ECO:0000313" key="2">
    <source>
        <dbReference type="EMBL" id="MBW0144159.1"/>
    </source>
</evidence>
<dbReference type="Pfam" id="PF00561">
    <property type="entry name" value="Abhydrolase_1"/>
    <property type="match status" value="1"/>
</dbReference>
<evidence type="ECO:0000259" key="1">
    <source>
        <dbReference type="Pfam" id="PF00561"/>
    </source>
</evidence>
<dbReference type="GO" id="GO:0016787">
    <property type="term" value="F:hydrolase activity"/>
    <property type="evidence" value="ECO:0007669"/>
    <property type="project" value="UniProtKB-KW"/>
</dbReference>
<keyword evidence="3" id="KW-1185">Reference proteome</keyword>
<comment type="caution">
    <text evidence="2">The sequence shown here is derived from an EMBL/GenBank/DDBJ whole genome shotgun (WGS) entry which is preliminary data.</text>
</comment>